<protein>
    <submittedName>
        <fullName evidence="1">Uncharacterized protein</fullName>
    </submittedName>
</protein>
<dbReference type="EMBL" id="MU129313">
    <property type="protein sequence ID" value="KAF9503700.1"/>
    <property type="molecule type" value="Genomic_DNA"/>
</dbReference>
<proteinExistence type="predicted"/>
<evidence type="ECO:0000313" key="1">
    <source>
        <dbReference type="EMBL" id="KAF9503700.1"/>
    </source>
</evidence>
<dbReference type="Proteomes" id="UP000886523">
    <property type="component" value="Unassembled WGS sequence"/>
</dbReference>
<accession>A0A9P6AE64</accession>
<gene>
    <name evidence="1" type="ORF">BS47DRAFT_777171</name>
</gene>
<name>A0A9P6AE64_9AGAM</name>
<sequence length="97" mass="10883">MHTAHGSGHKVSRDLGGCVEGKNIDDMRIASSLHILTRNLMAIHTDATRWSDLNVVERYLQRDKIMNAISMHGENLTDCLHTFQVNRDIDDSIQPSG</sequence>
<reference evidence="1" key="1">
    <citation type="journal article" date="2020" name="Nat. Commun.">
        <title>Large-scale genome sequencing of mycorrhizal fungi provides insights into the early evolution of symbiotic traits.</title>
        <authorList>
            <person name="Miyauchi S."/>
            <person name="Kiss E."/>
            <person name="Kuo A."/>
            <person name="Drula E."/>
            <person name="Kohler A."/>
            <person name="Sanchez-Garcia M."/>
            <person name="Morin E."/>
            <person name="Andreopoulos B."/>
            <person name="Barry K.W."/>
            <person name="Bonito G."/>
            <person name="Buee M."/>
            <person name="Carver A."/>
            <person name="Chen C."/>
            <person name="Cichocki N."/>
            <person name="Clum A."/>
            <person name="Culley D."/>
            <person name="Crous P.W."/>
            <person name="Fauchery L."/>
            <person name="Girlanda M."/>
            <person name="Hayes R.D."/>
            <person name="Keri Z."/>
            <person name="LaButti K."/>
            <person name="Lipzen A."/>
            <person name="Lombard V."/>
            <person name="Magnuson J."/>
            <person name="Maillard F."/>
            <person name="Murat C."/>
            <person name="Nolan M."/>
            <person name="Ohm R.A."/>
            <person name="Pangilinan J."/>
            <person name="Pereira M.F."/>
            <person name="Perotto S."/>
            <person name="Peter M."/>
            <person name="Pfister S."/>
            <person name="Riley R."/>
            <person name="Sitrit Y."/>
            <person name="Stielow J.B."/>
            <person name="Szollosi G."/>
            <person name="Zifcakova L."/>
            <person name="Stursova M."/>
            <person name="Spatafora J.W."/>
            <person name="Tedersoo L."/>
            <person name="Vaario L.M."/>
            <person name="Yamada A."/>
            <person name="Yan M."/>
            <person name="Wang P."/>
            <person name="Xu J."/>
            <person name="Bruns T."/>
            <person name="Baldrian P."/>
            <person name="Vilgalys R."/>
            <person name="Dunand C."/>
            <person name="Henrissat B."/>
            <person name="Grigoriev I.V."/>
            <person name="Hibbett D."/>
            <person name="Nagy L.G."/>
            <person name="Martin F.M."/>
        </authorList>
    </citation>
    <scope>NUCLEOTIDE SEQUENCE</scope>
    <source>
        <strain evidence="1">UP504</strain>
    </source>
</reference>
<dbReference type="AlphaFoldDB" id="A0A9P6AE64"/>
<evidence type="ECO:0000313" key="2">
    <source>
        <dbReference type="Proteomes" id="UP000886523"/>
    </source>
</evidence>
<keyword evidence="2" id="KW-1185">Reference proteome</keyword>
<organism evidence="1 2">
    <name type="scientific">Hydnum rufescens UP504</name>
    <dbReference type="NCBI Taxonomy" id="1448309"/>
    <lineage>
        <taxon>Eukaryota</taxon>
        <taxon>Fungi</taxon>
        <taxon>Dikarya</taxon>
        <taxon>Basidiomycota</taxon>
        <taxon>Agaricomycotina</taxon>
        <taxon>Agaricomycetes</taxon>
        <taxon>Cantharellales</taxon>
        <taxon>Hydnaceae</taxon>
        <taxon>Hydnum</taxon>
    </lineage>
</organism>
<comment type="caution">
    <text evidence="1">The sequence shown here is derived from an EMBL/GenBank/DDBJ whole genome shotgun (WGS) entry which is preliminary data.</text>
</comment>